<evidence type="ECO:0000313" key="4">
    <source>
        <dbReference type="Proteomes" id="UP001501057"/>
    </source>
</evidence>
<dbReference type="SUPFAM" id="SSF52540">
    <property type="entry name" value="P-loop containing nucleoside triphosphate hydrolases"/>
    <property type="match status" value="1"/>
</dbReference>
<keyword evidence="1" id="KW-0547">Nucleotide-binding</keyword>
<organism evidence="3 4">
    <name type="scientific">Aeromicrobium alkaliterrae</name>
    <dbReference type="NCBI Taxonomy" id="302168"/>
    <lineage>
        <taxon>Bacteria</taxon>
        <taxon>Bacillati</taxon>
        <taxon>Actinomycetota</taxon>
        <taxon>Actinomycetes</taxon>
        <taxon>Propionibacteriales</taxon>
        <taxon>Nocardioidaceae</taxon>
        <taxon>Aeromicrobium</taxon>
    </lineage>
</organism>
<comment type="caution">
    <text evidence="3">The sequence shown here is derived from an EMBL/GenBank/DDBJ whole genome shotgun (WGS) entry which is preliminary data.</text>
</comment>
<accession>A0ABN2JRR7</accession>
<gene>
    <name evidence="3" type="ORF">GCM10009710_16330</name>
</gene>
<name>A0ABN2JRR7_9ACTN</name>
<dbReference type="InterPro" id="IPR027417">
    <property type="entry name" value="P-loop_NTPase"/>
</dbReference>
<evidence type="ECO:0000313" key="3">
    <source>
        <dbReference type="EMBL" id="GAA1736766.1"/>
    </source>
</evidence>
<evidence type="ECO:0008006" key="5">
    <source>
        <dbReference type="Google" id="ProtNLM"/>
    </source>
</evidence>
<sequence length="334" mass="34681">MVVDPSLPGLDLDVVRELMATGVAVAACGDPEAAAALGIVRRPAAAHLGEVDWGQPAPVPPPPPVVDALPTSRSIVVWGPAGAPGRSTVAISIAATVAAAGRRVALVDADVAGGSLAQQLGVLDDLSGVLAACRAAGNGRAHEVPDHLVEVEPWLDLLTGLPRADLWPHLRIGAFTTVVDRLRADHEVVLDVGSGIDLDGAVGRSRHALTRHLLENADEVVVVGRADPVGLTRLVHGLLELADVLTTPPSAVVVNQVRPGLGWTEREIAETVRRLTGRVPDVFLPLDHALLDAAAMLGRSPRTSAPTSSFVRRLDDLATSLTRGRAVIASPPPE</sequence>
<dbReference type="EMBL" id="BAAAME010000004">
    <property type="protein sequence ID" value="GAA1736766.1"/>
    <property type="molecule type" value="Genomic_DNA"/>
</dbReference>
<keyword evidence="4" id="KW-1185">Reference proteome</keyword>
<dbReference type="InterPro" id="IPR050625">
    <property type="entry name" value="ParA/MinD_ATPase"/>
</dbReference>
<dbReference type="PANTHER" id="PTHR43384:SF6">
    <property type="entry name" value="SEPTUM SITE-DETERMINING PROTEIN MIND HOMOLOG, CHLOROPLASTIC"/>
    <property type="match status" value="1"/>
</dbReference>
<reference evidence="3 4" key="1">
    <citation type="journal article" date="2019" name="Int. J. Syst. Evol. Microbiol.">
        <title>The Global Catalogue of Microorganisms (GCM) 10K type strain sequencing project: providing services to taxonomists for standard genome sequencing and annotation.</title>
        <authorList>
            <consortium name="The Broad Institute Genomics Platform"/>
            <consortium name="The Broad Institute Genome Sequencing Center for Infectious Disease"/>
            <person name="Wu L."/>
            <person name="Ma J."/>
        </authorList>
    </citation>
    <scope>NUCLEOTIDE SEQUENCE [LARGE SCALE GENOMIC DNA]</scope>
    <source>
        <strain evidence="3 4">JCM 13518</strain>
    </source>
</reference>
<keyword evidence="2" id="KW-0067">ATP-binding</keyword>
<dbReference type="Gene3D" id="3.40.50.300">
    <property type="entry name" value="P-loop containing nucleotide triphosphate hydrolases"/>
    <property type="match status" value="1"/>
</dbReference>
<proteinExistence type="predicted"/>
<dbReference type="InterPro" id="IPR033756">
    <property type="entry name" value="YlxH/NBP35"/>
</dbReference>
<evidence type="ECO:0000256" key="1">
    <source>
        <dbReference type="ARBA" id="ARBA00022741"/>
    </source>
</evidence>
<protein>
    <recommendedName>
        <fullName evidence="5">CobQ/CobB/MinD/ParA nucleotide binding domain-containing protein</fullName>
    </recommendedName>
</protein>
<dbReference type="Pfam" id="PF10609">
    <property type="entry name" value="ParA"/>
    <property type="match status" value="1"/>
</dbReference>
<dbReference type="PANTHER" id="PTHR43384">
    <property type="entry name" value="SEPTUM SITE-DETERMINING PROTEIN MIND HOMOLOG, CHLOROPLASTIC-RELATED"/>
    <property type="match status" value="1"/>
</dbReference>
<evidence type="ECO:0000256" key="2">
    <source>
        <dbReference type="ARBA" id="ARBA00022840"/>
    </source>
</evidence>
<dbReference type="Proteomes" id="UP001501057">
    <property type="component" value="Unassembled WGS sequence"/>
</dbReference>